<evidence type="ECO:0000256" key="3">
    <source>
        <dbReference type="ARBA" id="ARBA00022664"/>
    </source>
</evidence>
<dbReference type="Gene3D" id="2.30.30.100">
    <property type="match status" value="1"/>
</dbReference>
<dbReference type="InterPro" id="IPR034103">
    <property type="entry name" value="Lsm8"/>
</dbReference>
<evidence type="ECO:0000256" key="12">
    <source>
        <dbReference type="ARBA" id="ARBA00067760"/>
    </source>
</evidence>
<dbReference type="GO" id="GO:0046540">
    <property type="term" value="C:U4/U6 x U5 tri-snRNP complex"/>
    <property type="evidence" value="ECO:0007669"/>
    <property type="project" value="UniProtKB-UniRule"/>
</dbReference>
<sequence>MTQALDTFMNKVISVITGDGRNIVGMMKGFDQTVNLILEDSHERVYSTQAGIEQVPLGLYIIRGDNVALIGELDEDIDKRLDFANIKAEPLGPIWVL</sequence>
<evidence type="ECO:0000313" key="16">
    <source>
        <dbReference type="WBParaSite" id="PSAMB.scaffold8033size6733.g30890.t1"/>
    </source>
</evidence>
<dbReference type="SMART" id="SM00651">
    <property type="entry name" value="Sm"/>
    <property type="match status" value="1"/>
</dbReference>
<comment type="subcellular location">
    <subcellularLocation>
        <location evidence="1 13">Nucleus</location>
    </subcellularLocation>
</comment>
<comment type="subunit">
    <text evidence="11">Component of the precatalytic spliceosome (spliceosome B complex). Component of the U4/U6-U5 tri-snRNP complex, a building block of the precatalytic spliceosome (spliceosome B complex). The U4/U6-U5 tri-snRNP complex is composed of the U4, U6 and U5 snRNAs and at least PRPF3, PRPF4, PRPF6, PRPF8, PRPF31, SNRNP200, TXNL4A, SNRNP40, SNRPB, SNRPD1, SNRPD2, SNRPD3, SNRPE, SNRPF, SNRPG, DDX23, CD2BP2, PPIH, SNU13, EFTUD2, SART1 and USP39, plus LSM2, LSM3, LSM4, LSM5, LSM6, LSM7 and LSM8. LSM2, LSM3, LSM4, LSM5, LSM6, LSM7 and LSM8 form a heptameric, ring-shaped subcomplex (the LSM2-8 complex) that is part of the U4/U6-U5 tri-snRNP complex and the precatalytic spliceosome.</text>
</comment>
<reference evidence="16 17" key="1">
    <citation type="submission" date="2022-11" db="UniProtKB">
        <authorList>
            <consortium name="WormBaseParasite"/>
        </authorList>
    </citation>
    <scope>IDENTIFICATION</scope>
</reference>
<comment type="function">
    <text evidence="10">Plays a role in pre-mRNA splicing as component of the U4/U6-U5 tri-snRNP complex that is involved in spliceosome assembly, and as component of the precatalytic spliceosome (spliceosome B complex). The heptameric LSM2-8 complex binds specifically to the 3'-terminal U-tract of U6 snRNA.</text>
</comment>
<evidence type="ECO:0000256" key="10">
    <source>
        <dbReference type="ARBA" id="ARBA00056431"/>
    </source>
</evidence>
<organism evidence="15 16">
    <name type="scientific">Plectus sambesii</name>
    <dbReference type="NCBI Taxonomy" id="2011161"/>
    <lineage>
        <taxon>Eukaryota</taxon>
        <taxon>Metazoa</taxon>
        <taxon>Ecdysozoa</taxon>
        <taxon>Nematoda</taxon>
        <taxon>Chromadorea</taxon>
        <taxon>Plectida</taxon>
        <taxon>Plectina</taxon>
        <taxon>Plectoidea</taxon>
        <taxon>Plectidae</taxon>
        <taxon>Plectus</taxon>
    </lineage>
</organism>
<feature type="domain" description="Sm" evidence="14">
    <location>
        <begin position="1"/>
        <end position="76"/>
    </location>
</feature>
<evidence type="ECO:0000256" key="1">
    <source>
        <dbReference type="ARBA" id="ARBA00004123"/>
    </source>
</evidence>
<evidence type="ECO:0000259" key="14">
    <source>
        <dbReference type="PROSITE" id="PS52002"/>
    </source>
</evidence>
<evidence type="ECO:0000256" key="2">
    <source>
        <dbReference type="ARBA" id="ARBA00006850"/>
    </source>
</evidence>
<evidence type="ECO:0000256" key="7">
    <source>
        <dbReference type="ARBA" id="ARBA00023187"/>
    </source>
</evidence>
<evidence type="ECO:0000256" key="9">
    <source>
        <dbReference type="ARBA" id="ARBA00023274"/>
    </source>
</evidence>
<comment type="function">
    <text evidence="13">Plays role in pre-mRNA splicing as component of the U4/U6-U5 tri-snRNP complex that is involved in spliceosome assembly, and as component of the precatalytic spliceosome (spliceosome B complex). The heptameric LSM2-8 complex binds specifically to the 3'-terminal U-tract of U6 snRNA.</text>
</comment>
<comment type="subunit">
    <text evidence="13">LSm subunits form a heteromer with a doughnut shape.</text>
</comment>
<dbReference type="AlphaFoldDB" id="A0A914XDU1"/>
<keyword evidence="9 13" id="KW-0687">Ribonucleoprotein</keyword>
<dbReference type="GO" id="GO:0003729">
    <property type="term" value="F:mRNA binding"/>
    <property type="evidence" value="ECO:0007669"/>
    <property type="project" value="TreeGrafter"/>
</dbReference>
<dbReference type="WBParaSite" id="PSAMB.scaffold8033size6733.g30890.t1">
    <property type="protein sequence ID" value="PSAMB.scaffold8033size6733.g30890.t1"/>
    <property type="gene ID" value="PSAMB.scaffold8033size6733.g30890"/>
</dbReference>
<dbReference type="SUPFAM" id="SSF50182">
    <property type="entry name" value="Sm-like ribonucleoproteins"/>
    <property type="match status" value="1"/>
</dbReference>
<name>A0A914XDU1_9BILA</name>
<evidence type="ECO:0000256" key="5">
    <source>
        <dbReference type="ARBA" id="ARBA00022884"/>
    </source>
</evidence>
<evidence type="ECO:0000313" key="17">
    <source>
        <dbReference type="WBParaSite" id="PSAMB.scaffold8169size6536.g31073.t1"/>
    </source>
</evidence>
<evidence type="ECO:0000256" key="4">
    <source>
        <dbReference type="ARBA" id="ARBA00022728"/>
    </source>
</evidence>
<keyword evidence="3 13" id="KW-0507">mRNA processing</keyword>
<keyword evidence="15" id="KW-1185">Reference proteome</keyword>
<dbReference type="InterPro" id="IPR001163">
    <property type="entry name" value="Sm_dom_euk/arc"/>
</dbReference>
<dbReference type="FunFam" id="2.30.30.100:FF:000022">
    <property type="entry name" value="U6 snRNA-associated Sm-like protein LSm8"/>
    <property type="match status" value="1"/>
</dbReference>
<gene>
    <name evidence="13" type="primary">LSM8</name>
</gene>
<keyword evidence="6" id="KW-0007">Acetylation</keyword>
<dbReference type="InterPro" id="IPR044642">
    <property type="entry name" value="PTHR15588"/>
</dbReference>
<dbReference type="CDD" id="cd01727">
    <property type="entry name" value="LSm8"/>
    <property type="match status" value="1"/>
</dbReference>
<proteinExistence type="inferred from homology"/>
<keyword evidence="7 13" id="KW-0508">mRNA splicing</keyword>
<dbReference type="PANTHER" id="PTHR15588">
    <property type="entry name" value="LSM1"/>
    <property type="match status" value="1"/>
</dbReference>
<dbReference type="GO" id="GO:0000398">
    <property type="term" value="P:mRNA splicing, via spliceosome"/>
    <property type="evidence" value="ECO:0007669"/>
    <property type="project" value="UniProtKB-UniRule"/>
</dbReference>
<evidence type="ECO:0000256" key="8">
    <source>
        <dbReference type="ARBA" id="ARBA00023242"/>
    </source>
</evidence>
<comment type="similarity">
    <text evidence="2 13">Belongs to the snRNP Sm proteins family.</text>
</comment>
<evidence type="ECO:0000256" key="11">
    <source>
        <dbReference type="ARBA" id="ARBA00063389"/>
    </source>
</evidence>
<accession>A0A914XDU1</accession>
<dbReference type="GO" id="GO:0071011">
    <property type="term" value="C:precatalytic spliceosome"/>
    <property type="evidence" value="ECO:0007669"/>
    <property type="project" value="TreeGrafter"/>
</dbReference>
<dbReference type="Proteomes" id="UP000887566">
    <property type="component" value="Unplaced"/>
</dbReference>
<dbReference type="WBParaSite" id="PSAMB.scaffold8169size6536.g31073.t1">
    <property type="protein sequence ID" value="PSAMB.scaffold8169size6536.g31073.t1"/>
    <property type="gene ID" value="PSAMB.scaffold8169size6536.g31073"/>
</dbReference>
<keyword evidence="5 13" id="KW-0694">RNA-binding</keyword>
<dbReference type="PROSITE" id="PS52002">
    <property type="entry name" value="SM"/>
    <property type="match status" value="1"/>
</dbReference>
<evidence type="ECO:0000313" key="15">
    <source>
        <dbReference type="Proteomes" id="UP000887566"/>
    </source>
</evidence>
<evidence type="ECO:0000256" key="13">
    <source>
        <dbReference type="RuleBase" id="RU365048"/>
    </source>
</evidence>
<keyword evidence="4 13" id="KW-0747">Spliceosome</keyword>
<keyword evidence="8 13" id="KW-0539">Nucleus</keyword>
<dbReference type="InterPro" id="IPR047575">
    <property type="entry name" value="Sm"/>
</dbReference>
<evidence type="ECO:0000256" key="6">
    <source>
        <dbReference type="ARBA" id="ARBA00022990"/>
    </source>
</evidence>
<dbReference type="PANTHER" id="PTHR15588:SF9">
    <property type="entry name" value="U6 SNRNA-ASSOCIATED SM-LIKE PROTEIN LSM8"/>
    <property type="match status" value="1"/>
</dbReference>
<dbReference type="Pfam" id="PF01423">
    <property type="entry name" value="LSM"/>
    <property type="match status" value="1"/>
</dbReference>
<dbReference type="GO" id="GO:0005688">
    <property type="term" value="C:U6 snRNP"/>
    <property type="evidence" value="ECO:0007669"/>
    <property type="project" value="UniProtKB-UniRule"/>
</dbReference>
<protein>
    <recommendedName>
        <fullName evidence="12 13">U6 snRNA-associated Sm-like protein LSm8</fullName>
    </recommendedName>
</protein>
<dbReference type="InterPro" id="IPR010920">
    <property type="entry name" value="LSM_dom_sf"/>
</dbReference>